<gene>
    <name evidence="8" type="ORF">BN1209_0888</name>
</gene>
<dbReference type="PROSITE" id="PS50005">
    <property type="entry name" value="TPR"/>
    <property type="match status" value="1"/>
</dbReference>
<dbReference type="RefSeq" id="WP_045751128.1">
    <property type="nucleotide sequence ID" value="NZ_LN794158.1"/>
</dbReference>
<dbReference type="PANTHER" id="PTHR46630">
    <property type="entry name" value="TETRATRICOPEPTIDE REPEAT PROTEIN 29"/>
    <property type="match status" value="1"/>
</dbReference>
<evidence type="ECO:0000313" key="9">
    <source>
        <dbReference type="Proteomes" id="UP000056322"/>
    </source>
</evidence>
<dbReference type="SMART" id="SM00028">
    <property type="entry name" value="TPR"/>
    <property type="match status" value="6"/>
</dbReference>
<keyword evidence="2" id="KW-0963">Cytoplasm</keyword>
<dbReference type="PANTHER" id="PTHR46630:SF1">
    <property type="entry name" value="TETRATRICOPEPTIDE REPEAT PROTEIN 29"/>
    <property type="match status" value="1"/>
</dbReference>
<evidence type="ECO:0000256" key="4">
    <source>
        <dbReference type="ARBA" id="ARBA00022803"/>
    </source>
</evidence>
<feature type="repeat" description="TPR" evidence="6">
    <location>
        <begin position="213"/>
        <end position="246"/>
    </location>
</feature>
<reference evidence="9" key="1">
    <citation type="submission" date="2014-12" db="EMBL/GenBank/DDBJ databases">
        <authorList>
            <person name="Salcher M.M."/>
        </authorList>
    </citation>
    <scope>NUCLEOTIDE SEQUENCE [LARGE SCALE GENOMIC DNA]</scope>
    <source>
        <strain evidence="9">MMS-10A-171</strain>
    </source>
</reference>
<evidence type="ECO:0000256" key="1">
    <source>
        <dbReference type="ARBA" id="ARBA00004496"/>
    </source>
</evidence>
<evidence type="ECO:0000256" key="5">
    <source>
        <dbReference type="ARBA" id="ARBA00038253"/>
    </source>
</evidence>
<proteinExistence type="inferred from homology"/>
<evidence type="ECO:0000256" key="2">
    <source>
        <dbReference type="ARBA" id="ARBA00022490"/>
    </source>
</evidence>
<comment type="subcellular location">
    <subcellularLocation>
        <location evidence="1">Cytoplasm</location>
    </subcellularLocation>
</comment>
<keyword evidence="7" id="KW-0732">Signal</keyword>
<protein>
    <submittedName>
        <fullName evidence="8">Putative TPR repeat-containing protein</fullName>
    </submittedName>
</protein>
<evidence type="ECO:0000256" key="3">
    <source>
        <dbReference type="ARBA" id="ARBA00022737"/>
    </source>
</evidence>
<evidence type="ECO:0000256" key="7">
    <source>
        <dbReference type="SAM" id="SignalP"/>
    </source>
</evidence>
<dbReference type="HOGENOM" id="CLU_911569_0_0_4"/>
<keyword evidence="4 6" id="KW-0802">TPR repeat</keyword>
<dbReference type="InterPro" id="IPR019734">
    <property type="entry name" value="TPR_rpt"/>
</dbReference>
<dbReference type="Gene3D" id="1.25.40.10">
    <property type="entry name" value="Tetratricopeptide repeat domain"/>
    <property type="match status" value="3"/>
</dbReference>
<feature type="signal peptide" evidence="7">
    <location>
        <begin position="1"/>
        <end position="20"/>
    </location>
</feature>
<dbReference type="OrthoDB" id="8534383at2"/>
<accession>A0A0B7IZI9</accession>
<comment type="similarity">
    <text evidence="5">Belongs to the Rap family.</text>
</comment>
<dbReference type="Pfam" id="PF13176">
    <property type="entry name" value="TPR_7"/>
    <property type="match status" value="3"/>
</dbReference>
<dbReference type="InterPro" id="IPR051476">
    <property type="entry name" value="Bac_ResReg_Asp_Phosphatase"/>
</dbReference>
<keyword evidence="3" id="KW-0677">Repeat</keyword>
<feature type="chain" id="PRO_5002117153" evidence="7">
    <location>
        <begin position="21"/>
        <end position="304"/>
    </location>
</feature>
<organism evidence="8 9">
    <name type="scientific">Candidatus Methylopumilus turicensis</name>
    <dbReference type="NCBI Taxonomy" id="1581680"/>
    <lineage>
        <taxon>Bacteria</taxon>
        <taxon>Pseudomonadati</taxon>
        <taxon>Pseudomonadota</taxon>
        <taxon>Betaproteobacteria</taxon>
        <taxon>Nitrosomonadales</taxon>
        <taxon>Methylophilaceae</taxon>
        <taxon>Candidatus Methylopumilus</taxon>
    </lineage>
</organism>
<dbReference type="GO" id="GO:0005737">
    <property type="term" value="C:cytoplasm"/>
    <property type="evidence" value="ECO:0007669"/>
    <property type="project" value="UniProtKB-SubCell"/>
</dbReference>
<evidence type="ECO:0000256" key="6">
    <source>
        <dbReference type="PROSITE-ProRule" id="PRU00339"/>
    </source>
</evidence>
<dbReference type="Proteomes" id="UP000056322">
    <property type="component" value="Chromosome 1"/>
</dbReference>
<dbReference type="InterPro" id="IPR011990">
    <property type="entry name" value="TPR-like_helical_dom_sf"/>
</dbReference>
<dbReference type="STRING" id="1581680.BN1209_0888"/>
<dbReference type="Pfam" id="PF13181">
    <property type="entry name" value="TPR_8"/>
    <property type="match status" value="1"/>
</dbReference>
<evidence type="ECO:0000313" key="8">
    <source>
        <dbReference type="EMBL" id="CEN55931.1"/>
    </source>
</evidence>
<dbReference type="AlphaFoldDB" id="A0A0B7IZI9"/>
<keyword evidence="9" id="KW-1185">Reference proteome</keyword>
<sequence>MRFLLISALLLSFFHATVFAEELEVNKKIAECNQMVKDGVPEKALVMINQMLKKTSKSRDLILCKARAHMALEQFAEAVTSLTAVDQLSNNQNDHMMSLAMLGNAYKGNRQFDQAAISYQQAMDIAKAQKNKSFERIGFGLLGELQLLNQQYDEAILSYQSALKLALNDSERADAYEHIAKIYNQQQKHNQAIDFQLKATLAYTKYGDLDDKANAGLELGRIYMEAGEFEQAERTIKKINQMALDNGGAYWEVKSNLYLAKLKLATHQMESAKKLLEDAQKLNQEVGDSTLSESISMALSQLSK</sequence>
<dbReference type="SUPFAM" id="SSF48452">
    <property type="entry name" value="TPR-like"/>
    <property type="match status" value="1"/>
</dbReference>
<dbReference type="KEGG" id="mbac:BN1209_0888"/>
<dbReference type="EMBL" id="LN794158">
    <property type="protein sequence ID" value="CEN55931.1"/>
    <property type="molecule type" value="Genomic_DNA"/>
</dbReference>
<name>A0A0B7IZI9_9PROT</name>